<dbReference type="RefSeq" id="XP_457086.1">
    <property type="nucleotide sequence ID" value="XM_457086.1"/>
</dbReference>
<feature type="region of interest" description="Disordered" evidence="1">
    <location>
        <begin position="166"/>
        <end position="274"/>
    </location>
</feature>
<dbReference type="GeneID" id="2913128"/>
<feature type="region of interest" description="Disordered" evidence="1">
    <location>
        <begin position="710"/>
        <end position="729"/>
    </location>
</feature>
<organism evidence="3 4">
    <name type="scientific">Debaryomyces hansenii (strain ATCC 36239 / CBS 767 / BCRC 21394 / JCM 1990 / NBRC 0083 / IGC 2968)</name>
    <name type="common">Yeast</name>
    <name type="synonym">Torulaspora hansenii</name>
    <dbReference type="NCBI Taxonomy" id="284592"/>
    <lineage>
        <taxon>Eukaryota</taxon>
        <taxon>Fungi</taxon>
        <taxon>Dikarya</taxon>
        <taxon>Ascomycota</taxon>
        <taxon>Saccharomycotina</taxon>
        <taxon>Pichiomycetes</taxon>
        <taxon>Debaryomycetaceae</taxon>
        <taxon>Debaryomyces</taxon>
    </lineage>
</organism>
<dbReference type="KEGG" id="dha:DEHA2B02750g"/>
<feature type="compositionally biased region" description="Acidic residues" evidence="1">
    <location>
        <begin position="243"/>
        <end position="252"/>
    </location>
</feature>
<keyword evidence="4" id="KW-1185">Reference proteome</keyword>
<keyword evidence="2" id="KW-0812">Transmembrane</keyword>
<dbReference type="EMBL" id="CR382134">
    <property type="protein sequence ID" value="CAG85075.1"/>
    <property type="molecule type" value="Genomic_DNA"/>
</dbReference>
<dbReference type="STRING" id="284592.Q6BXI3"/>
<dbReference type="AlphaFoldDB" id="Q6BXI3"/>
<feature type="compositionally biased region" description="Acidic residues" evidence="1">
    <location>
        <begin position="471"/>
        <end position="490"/>
    </location>
</feature>
<feature type="compositionally biased region" description="Low complexity" evidence="1">
    <location>
        <begin position="739"/>
        <end position="751"/>
    </location>
</feature>
<feature type="transmembrane region" description="Helical" evidence="2">
    <location>
        <begin position="47"/>
        <end position="67"/>
    </location>
</feature>
<evidence type="ECO:0000313" key="3">
    <source>
        <dbReference type="EMBL" id="CAG85075.1"/>
    </source>
</evidence>
<reference evidence="3 4" key="1">
    <citation type="journal article" date="2004" name="Nature">
        <title>Genome evolution in yeasts.</title>
        <authorList>
            <consortium name="Genolevures"/>
            <person name="Dujon B."/>
            <person name="Sherman D."/>
            <person name="Fischer G."/>
            <person name="Durrens P."/>
            <person name="Casaregola S."/>
            <person name="Lafontaine I."/>
            <person name="de Montigny J."/>
            <person name="Marck C."/>
            <person name="Neuveglise C."/>
            <person name="Talla E."/>
            <person name="Goffard N."/>
            <person name="Frangeul L."/>
            <person name="Aigle M."/>
            <person name="Anthouard V."/>
            <person name="Babour A."/>
            <person name="Barbe V."/>
            <person name="Barnay S."/>
            <person name="Blanchin S."/>
            <person name="Beckerich J.M."/>
            <person name="Beyne E."/>
            <person name="Bleykasten C."/>
            <person name="Boisrame A."/>
            <person name="Boyer J."/>
            <person name="Cattolico L."/>
            <person name="Confanioleri F."/>
            <person name="de Daruvar A."/>
            <person name="Despons L."/>
            <person name="Fabre E."/>
            <person name="Fairhead C."/>
            <person name="Ferry-Dumazet H."/>
            <person name="Groppi A."/>
            <person name="Hantraye F."/>
            <person name="Hennequin C."/>
            <person name="Jauniaux N."/>
            <person name="Joyet P."/>
            <person name="Kachouri R."/>
            <person name="Kerrest A."/>
            <person name="Koszul R."/>
            <person name="Lemaire M."/>
            <person name="Lesur I."/>
            <person name="Ma L."/>
            <person name="Muller H."/>
            <person name="Nicaud J.M."/>
            <person name="Nikolski M."/>
            <person name="Oztas S."/>
            <person name="Ozier-Kalogeropoulos O."/>
            <person name="Pellenz S."/>
            <person name="Potier S."/>
            <person name="Richard G.F."/>
            <person name="Straub M.L."/>
            <person name="Suleau A."/>
            <person name="Swennene D."/>
            <person name="Tekaia F."/>
            <person name="Wesolowski-Louvel M."/>
            <person name="Westhof E."/>
            <person name="Wirth B."/>
            <person name="Zeniou-Meyer M."/>
            <person name="Zivanovic I."/>
            <person name="Bolotin-Fukuhara M."/>
            <person name="Thierry A."/>
            <person name="Bouchier C."/>
            <person name="Caudron B."/>
            <person name="Scarpelli C."/>
            <person name="Gaillardin C."/>
            <person name="Weissenbach J."/>
            <person name="Wincker P."/>
            <person name="Souciet J.L."/>
        </authorList>
    </citation>
    <scope>NUCLEOTIDE SEQUENCE [LARGE SCALE GENOMIC DNA]</scope>
    <source>
        <strain evidence="4">ATCC 36239 / CBS 767 / BCRC 21394 / JCM 1990 / NBRC 0083 / IGC 2968</strain>
    </source>
</reference>
<proteinExistence type="predicted"/>
<feature type="compositionally biased region" description="Polar residues" evidence="1">
    <location>
        <begin position="718"/>
        <end position="729"/>
    </location>
</feature>
<keyword evidence="2" id="KW-0472">Membrane</keyword>
<keyword evidence="2" id="KW-1133">Transmembrane helix</keyword>
<feature type="region of interest" description="Disordered" evidence="1">
    <location>
        <begin position="506"/>
        <end position="530"/>
    </location>
</feature>
<dbReference type="OrthoDB" id="4035953at2759"/>
<dbReference type="Pfam" id="PF08693">
    <property type="entry name" value="SKG6"/>
    <property type="match status" value="2"/>
</dbReference>
<feature type="compositionally biased region" description="Basic and acidic residues" evidence="1">
    <location>
        <begin position="506"/>
        <end position="522"/>
    </location>
</feature>
<dbReference type="VEuPathDB" id="FungiDB:DEHA2B02750g"/>
<name>Q6BXI3_DEBHA</name>
<feature type="compositionally biased region" description="Polar residues" evidence="1">
    <location>
        <begin position="434"/>
        <end position="444"/>
    </location>
</feature>
<feature type="compositionally biased region" description="Low complexity" evidence="1">
    <location>
        <begin position="655"/>
        <end position="675"/>
    </location>
</feature>
<dbReference type="OMA" id="RMKSIYQ"/>
<feature type="region of interest" description="Disordered" evidence="1">
    <location>
        <begin position="655"/>
        <end position="693"/>
    </location>
</feature>
<dbReference type="Proteomes" id="UP000000599">
    <property type="component" value="Chromosome B"/>
</dbReference>
<feature type="region of interest" description="Disordered" evidence="1">
    <location>
        <begin position="589"/>
        <end position="616"/>
    </location>
</feature>
<feature type="compositionally biased region" description="Polar residues" evidence="1">
    <location>
        <begin position="174"/>
        <end position="192"/>
    </location>
</feature>
<feature type="compositionally biased region" description="Polar residues" evidence="1">
    <location>
        <begin position="225"/>
        <end position="241"/>
    </location>
</feature>
<feature type="region of interest" description="Disordered" evidence="1">
    <location>
        <begin position="315"/>
        <end position="337"/>
    </location>
</feature>
<feature type="compositionally biased region" description="Low complexity" evidence="1">
    <location>
        <begin position="259"/>
        <end position="271"/>
    </location>
</feature>
<sequence>MMSFVDSMLGSILMVDSKLNRRKDDDECENDSEGSCQKPVNDDSLTIGLAIGIPVFVILCVLSFFLFRNYRKGKKESMEHDPDFDETGEATMLPDFPNQKQYMEDPFHNRNSVRYPAQNHMAKESSSSLTQTVQADPYLDNFVLPYQHQTESKVSLNEYARQLGEHQTFGHTPRASTHINRTRNSSFSNVNGSIGGGHSISPQKSGLRPDISNQRDRSPLRSMGKATNNEYTNLPNESTAEFQDAEDGDDTIEDHSSDLESASNSESSAVSGTGGEKFAVNYENESELALNDPINPQNNPAVIPKETTRESFDSASEEADVFTAKSDDSTSAPGRNIDTMDAKMYGTMDDTVNETVVDTTIVDRDVDEANKGIDIVSEGEPDNVENMVSRDVAHSLFEDNNARQMVSVIDDERTNIYTDVSQETTRHELGELRNSANTTDTTIGNLEIPSGPPVRSKSPRLSAFNLLKNDSDDENEDEDQEKFLSPEEEEELRRMKSVYKVYFDREKSQNSKSGDARTHEFTPDPDYPLGDLPHKIDYLRINKELKTDTNYDKRLTTTSSIYSETPIFSSEEQQFYHNQQEFASDPNIYQAPPQQYQQPPPNLPPLQQLPPPSDIRKSTIQTYTDYRPRTKNQMVQNGRQPFVPIENDQVWTSPIASPSMQSQSSFGQSQQSLPSMNGSLAAAHSVPSATQLSRSSVVMLNPVTEITKQRKFRPAGSLPSTKGSSLTNRSIQNQQFLNANNEINNSESELIPGNRKSAVRRMMNTNF</sequence>
<evidence type="ECO:0000256" key="1">
    <source>
        <dbReference type="SAM" id="MobiDB-lite"/>
    </source>
</evidence>
<dbReference type="InParanoid" id="Q6BXI3"/>
<gene>
    <name evidence="3" type="ordered locus">DEHA2B02750g</name>
</gene>
<dbReference type="eggNOG" id="ENOG502REX9">
    <property type="taxonomic scope" value="Eukaryota"/>
</dbReference>
<feature type="region of interest" description="Disordered" evidence="1">
    <location>
        <begin position="739"/>
        <end position="767"/>
    </location>
</feature>
<dbReference type="InterPro" id="IPR014805">
    <property type="entry name" value="SKG6/TOS2-like"/>
</dbReference>
<evidence type="ECO:0000313" key="4">
    <source>
        <dbReference type="Proteomes" id="UP000000599"/>
    </source>
</evidence>
<dbReference type="HOGENOM" id="CLU_380807_0_0_1"/>
<accession>Q6BXI3</accession>
<feature type="region of interest" description="Disordered" evidence="1">
    <location>
        <begin position="429"/>
        <end position="490"/>
    </location>
</feature>
<protein>
    <submittedName>
        <fullName evidence="3">DEHA2B02750p</fullName>
    </submittedName>
</protein>
<feature type="compositionally biased region" description="Pro residues" evidence="1">
    <location>
        <begin position="598"/>
        <end position="613"/>
    </location>
</feature>
<evidence type="ECO:0000256" key="2">
    <source>
        <dbReference type="SAM" id="Phobius"/>
    </source>
</evidence>